<evidence type="ECO:0000256" key="1">
    <source>
        <dbReference type="SAM" id="MobiDB-lite"/>
    </source>
</evidence>
<dbReference type="InterPro" id="IPR045167">
    <property type="entry name" value="Hobbit"/>
</dbReference>
<keyword evidence="2" id="KW-0812">Transmembrane</keyword>
<accession>A0A2H9ZYB3</accession>
<feature type="transmembrane region" description="Helical" evidence="2">
    <location>
        <begin position="1404"/>
        <end position="1423"/>
    </location>
</feature>
<feature type="domain" description="FMP27/BLTP2/Hobbit GFWDK motif-containing RBG unit" evidence="3">
    <location>
        <begin position="722"/>
        <end position="876"/>
    </location>
</feature>
<keyword evidence="2" id="KW-0472">Membrane</keyword>
<evidence type="ECO:0000313" key="5">
    <source>
        <dbReference type="Proteomes" id="UP000236161"/>
    </source>
</evidence>
<dbReference type="Pfam" id="PF10344">
    <property type="entry name" value="Hobbit"/>
    <property type="match status" value="1"/>
</dbReference>
<dbReference type="PANTHER" id="PTHR15678:SF8">
    <property type="entry name" value="PROTEIN KINKY POLLEN"/>
    <property type="match status" value="1"/>
</dbReference>
<evidence type="ECO:0000313" key="4">
    <source>
        <dbReference type="EMBL" id="PKA48300.1"/>
    </source>
</evidence>
<organism evidence="4 5">
    <name type="scientific">Apostasia shenzhenica</name>
    <dbReference type="NCBI Taxonomy" id="1088818"/>
    <lineage>
        <taxon>Eukaryota</taxon>
        <taxon>Viridiplantae</taxon>
        <taxon>Streptophyta</taxon>
        <taxon>Embryophyta</taxon>
        <taxon>Tracheophyta</taxon>
        <taxon>Spermatophyta</taxon>
        <taxon>Magnoliopsida</taxon>
        <taxon>Liliopsida</taxon>
        <taxon>Asparagales</taxon>
        <taxon>Orchidaceae</taxon>
        <taxon>Apostasioideae</taxon>
        <taxon>Apostasia</taxon>
    </lineage>
</organism>
<dbReference type="STRING" id="1088818.A0A2H9ZYB3"/>
<dbReference type="InterPro" id="IPR019441">
    <property type="entry name" value="FMP27/BLTP2/Hobbit_GFWDK_RBG"/>
</dbReference>
<keyword evidence="5" id="KW-1185">Reference proteome</keyword>
<dbReference type="EMBL" id="KZ452646">
    <property type="protein sequence ID" value="PKA48300.1"/>
    <property type="molecule type" value="Genomic_DNA"/>
</dbReference>
<dbReference type="Proteomes" id="UP000236161">
    <property type="component" value="Unassembled WGS sequence"/>
</dbReference>
<dbReference type="SMART" id="SM01214">
    <property type="entry name" value="Fmp27_GFWDK"/>
    <property type="match status" value="1"/>
</dbReference>
<proteinExistence type="predicted"/>
<gene>
    <name evidence="4" type="ORF">AXF42_Ash020735</name>
</gene>
<feature type="compositionally biased region" description="Low complexity" evidence="1">
    <location>
        <begin position="1324"/>
        <end position="1337"/>
    </location>
</feature>
<feature type="compositionally biased region" description="Polar residues" evidence="1">
    <location>
        <begin position="1344"/>
        <end position="1358"/>
    </location>
</feature>
<keyword evidence="2" id="KW-1133">Transmembrane helix</keyword>
<evidence type="ECO:0000256" key="2">
    <source>
        <dbReference type="SAM" id="Phobius"/>
    </source>
</evidence>
<dbReference type="PANTHER" id="PTHR15678">
    <property type="entry name" value="ANTIGEN MLAA-22-RELATED"/>
    <property type="match status" value="1"/>
</dbReference>
<protein>
    <recommendedName>
        <fullName evidence="3">FMP27/BLTP2/Hobbit GFWDK motif-containing RBG unit domain-containing protein</fullName>
    </recommendedName>
</protein>
<evidence type="ECO:0000259" key="3">
    <source>
        <dbReference type="SMART" id="SM01214"/>
    </source>
</evidence>
<reference evidence="4 5" key="1">
    <citation type="journal article" date="2017" name="Nature">
        <title>The Apostasia genome and the evolution of orchids.</title>
        <authorList>
            <person name="Zhang G.Q."/>
            <person name="Liu K.W."/>
            <person name="Li Z."/>
            <person name="Lohaus R."/>
            <person name="Hsiao Y.Y."/>
            <person name="Niu S.C."/>
            <person name="Wang J.Y."/>
            <person name="Lin Y.C."/>
            <person name="Xu Q."/>
            <person name="Chen L.J."/>
            <person name="Yoshida K."/>
            <person name="Fujiwara S."/>
            <person name="Wang Z.W."/>
            <person name="Zhang Y.Q."/>
            <person name="Mitsuda N."/>
            <person name="Wang M."/>
            <person name="Liu G.H."/>
            <person name="Pecoraro L."/>
            <person name="Huang H.X."/>
            <person name="Xiao X.J."/>
            <person name="Lin M."/>
            <person name="Wu X.Y."/>
            <person name="Wu W.L."/>
            <person name="Chen Y.Y."/>
            <person name="Chang S.B."/>
            <person name="Sakamoto S."/>
            <person name="Ohme-Takagi M."/>
            <person name="Yagi M."/>
            <person name="Zeng S.J."/>
            <person name="Shen C.Y."/>
            <person name="Yeh C.M."/>
            <person name="Luo Y.B."/>
            <person name="Tsai W.C."/>
            <person name="Van de Peer Y."/>
            <person name="Liu Z.J."/>
        </authorList>
    </citation>
    <scope>NUCLEOTIDE SEQUENCE [LARGE SCALE GENOMIC DNA]</scope>
    <source>
        <strain evidence="5">cv. Shenzhen</strain>
        <tissue evidence="4">Stem</tissue>
    </source>
</reference>
<sequence length="1424" mass="160433">MILGDKNTSQERSQLSESKDILWTSAVSVPEFTIVTYSLNEVPICRASSQSSNISASNLSTMGIQVHAELSELLVVMENGYAVKVSQNLPGDEIRSGSVMNIRRLNISWGHKEMRSHERDDLRNSKLVLSVDVTGMGVFLSFQQIESLVSAMISYKSLLNGLWPSKKIATQNKMARSSKAPAKGTQIMKVNFDSCIIDLLGDMTVENTVVPDPKCVNYGSQGGQAIISVSSDGTPRTATVLSNLPSGFNHVKFKISVEIFRLGLCKNKENESTQIGLERARSIYQDFFKEEKLGAKFTLFDIHKTKFVQRSGGMHDSVRSLFSAADIAVRWEPDVHIALFELATRLKFLIQSKKFQDSNSEIKESSPVKDTVPNKANVDRVLSEKQLCKETTFAIDVENLRVSAELADGVQSVIHGRSIFSENAKIGVLLEEFILSFNEARVMKSGRMQISSVPIPTNNTTRDWVVQGLDIHVCLPYRLQLRAIDDAVEEMFRGLKLVTTALGTTIFPMKKDSTKTERSGSSKVGSLRVIIRRLVADIEEEPMQGWLDEHYYLIKNEVCELNARLKFLETVELLCTESSFSETTETTEPSDHQTEGELHYNGVEVNVNDTLSVQLLREEIHKKAFKSYYQACQKIVRSEGSGACYTGFQSGFKPSISRDSLLLISATDLDIIFTKIEGSNDGKFEFIKKMDTFCLGNDVPFSRFYGTDLLLDAGSLAVQLRDYTLPIFSGNSGKCKGRIVLAQQATCFQPQVQQDVFVGKWRRVRMFRSVGGTTPAMKTYIDLPISFDRGRISFGVGYEPVFADISYAFTVALRRANLGLMGSNTKLDVLTVTPPPKKERSLPWWDDMRYYIHGKIGLFFNTFEANVFATTDPYEKHDKLQFLSRDMNIQHTDGLVKVCTKEFRIHMSSMHGLFAKSSLKVPESTSVPFLSCPEFSFDVVMDWECESGDPLNHYLHAFPTEGMPREKVYDPFRSLSLSLRWNFSLGVCHPLCDQNAPLNTGDDSPLGKVSNTFLEKLENKEVDLPTVHFGFHDLVWLFKWWNMVYFPPQKLRSFSRWPRFGIPRVPRSGNLSLDKVMTEFCLRIDSTPACVKHLPLRDDDPAKGLTFRMSKLKCELCWSRGKQKFTFDCKREMLDLVYHGIDLHLLKVYVDREMLQSIQKINSIPSSADTEESNGKKCNMTGGIARNPNLGFLLYSDYFIVRRQTPKADGARLLAWQEAGRKNLEVNQFKYQYGNDSDSDHAESDLSDDDGFNVVIADNCQRLFVYGMKLLWTLENRDVVWSWASGLSKAFEGPKPSASRQHAQMKRIKRQKEFDVVGNTQNDTSGTSLPSSTSPTPQDAENAGQHSSPSRSTNADNASSNLLEKYEHSDAMEDEGTGHFMVNVVQPQFNLHSEDANVSSNICYSISLFFLISFLSFIPLYFLL</sequence>
<dbReference type="OrthoDB" id="1562405at2759"/>
<feature type="region of interest" description="Disordered" evidence="1">
    <location>
        <begin position="1291"/>
        <end position="1358"/>
    </location>
</feature>
<name>A0A2H9ZYB3_9ASPA</name>